<keyword evidence="1" id="KW-0808">Transferase</keyword>
<accession>A0A6P7GV09</accession>
<keyword evidence="1" id="KW-0949">S-adenosyl-L-methionine</keyword>
<dbReference type="Pfam" id="PF01585">
    <property type="entry name" value="G-patch"/>
    <property type="match status" value="1"/>
</dbReference>
<dbReference type="GO" id="GO:0006370">
    <property type="term" value="P:7-methylguanosine mRNA capping"/>
    <property type="evidence" value="ECO:0007669"/>
    <property type="project" value="UniProtKB-UniRule"/>
</dbReference>
<dbReference type="PROSITE" id="PS50174">
    <property type="entry name" value="G_PATCH"/>
    <property type="match status" value="1"/>
</dbReference>
<dbReference type="EC" id="2.1.1.57" evidence="1"/>
<dbReference type="GO" id="GO:0004483">
    <property type="term" value="F:methyltransferase cap1 activity"/>
    <property type="evidence" value="ECO:0007669"/>
    <property type="project" value="UniProtKB-UniRule"/>
</dbReference>
<dbReference type="InParanoid" id="A0A6P7GV09"/>
<evidence type="ECO:0000256" key="1">
    <source>
        <dbReference type="RuleBase" id="RU368012"/>
    </source>
</evidence>
<dbReference type="AlphaFoldDB" id="A0A6P7GV09"/>
<evidence type="ECO:0000259" key="2">
    <source>
        <dbReference type="PROSITE" id="PS50174"/>
    </source>
</evidence>
<dbReference type="FunCoup" id="A0A6P7GV09">
    <property type="interactions" value="2500"/>
</dbReference>
<keyword evidence="1" id="KW-0539">Nucleus</keyword>
<comment type="function">
    <text evidence="1">S-adenosyl-L-methionine-dependent methyltransferase that mediates RNA cap1 2'-O-ribose methylation to the 5'-cap structure of RNAs. Methylates the ribose of the first nucleotide of a m(7)GpppG-capped mRNA to produce m(7)GpppNmp (cap1).</text>
</comment>
<dbReference type="InterPro" id="IPR025816">
    <property type="entry name" value="RrmJ-type_MeTrfase"/>
</dbReference>
<dbReference type="PROSITE" id="PS51613">
    <property type="entry name" value="SAM_MT_RRMJ"/>
    <property type="match status" value="1"/>
</dbReference>
<feature type="domain" description="G-patch" evidence="2">
    <location>
        <begin position="43"/>
        <end position="89"/>
    </location>
</feature>
<dbReference type="PANTHER" id="PTHR16121">
    <property type="entry name" value="CAP-SPECIFIC MRNA (NUCLEOSIDE-2'-O-)-METHYLTRANSFERASE 1-RELATED"/>
    <property type="match status" value="1"/>
</dbReference>
<dbReference type="FunFam" id="3.40.50.12760:FF:000004">
    <property type="entry name" value="FtsJ-like methyltransferase"/>
    <property type="match status" value="1"/>
</dbReference>
<proteinExistence type="predicted"/>
<dbReference type="InterPro" id="IPR000467">
    <property type="entry name" value="G_patch_dom"/>
</dbReference>
<dbReference type="SUPFAM" id="SSF53335">
    <property type="entry name" value="S-adenosyl-L-methionine-dependent methyltransferases"/>
    <property type="match status" value="1"/>
</dbReference>
<organism evidence="4">
    <name type="scientific">Diabrotica virgifera virgifera</name>
    <name type="common">western corn rootworm</name>
    <dbReference type="NCBI Taxonomy" id="50390"/>
    <lineage>
        <taxon>Eukaryota</taxon>
        <taxon>Metazoa</taxon>
        <taxon>Ecdysozoa</taxon>
        <taxon>Arthropoda</taxon>
        <taxon>Hexapoda</taxon>
        <taxon>Insecta</taxon>
        <taxon>Pterygota</taxon>
        <taxon>Neoptera</taxon>
        <taxon>Endopterygota</taxon>
        <taxon>Coleoptera</taxon>
        <taxon>Polyphaga</taxon>
        <taxon>Cucujiformia</taxon>
        <taxon>Chrysomeloidea</taxon>
        <taxon>Chrysomelidae</taxon>
        <taxon>Galerucinae</taxon>
        <taxon>Diabroticina</taxon>
        <taxon>Diabroticites</taxon>
        <taxon>Diabrotica</taxon>
    </lineage>
</organism>
<keyword evidence="1" id="KW-0506">mRNA capping</keyword>
<evidence type="ECO:0000259" key="3">
    <source>
        <dbReference type="PROSITE" id="PS51613"/>
    </source>
</evidence>
<dbReference type="GO" id="GO:0005737">
    <property type="term" value="C:cytoplasm"/>
    <property type="evidence" value="ECO:0007669"/>
    <property type="project" value="TreeGrafter"/>
</dbReference>
<protein>
    <recommendedName>
        <fullName evidence="1">Cap-specific mRNA (nucleoside-2'-O-)-methyltransferase 1</fullName>
        <ecNumber evidence="1">2.1.1.57</ecNumber>
    </recommendedName>
    <alternativeName>
        <fullName evidence="1">Cap1 2'O-ribose methyltransferase 1</fullName>
    </alternativeName>
</protein>
<dbReference type="SMART" id="SM00443">
    <property type="entry name" value="G_patch"/>
    <property type="match status" value="1"/>
</dbReference>
<evidence type="ECO:0000313" key="4">
    <source>
        <dbReference type="RefSeq" id="XP_028153586.1"/>
    </source>
</evidence>
<dbReference type="RefSeq" id="XP_028153586.1">
    <property type="nucleotide sequence ID" value="XM_028297785.1"/>
</dbReference>
<comment type="subcellular location">
    <subcellularLocation>
        <location evidence="1">Nucleus</location>
    </subcellularLocation>
</comment>
<name>A0A6P7GV09_DIAVI</name>
<dbReference type="Gene3D" id="3.40.50.12760">
    <property type="match status" value="1"/>
</dbReference>
<dbReference type="PANTHER" id="PTHR16121:SF0">
    <property type="entry name" value="CAP-SPECIFIC MRNA (NUCLEOSIDE-2'-O-)-METHYLTRANSFERASE 1"/>
    <property type="match status" value="1"/>
</dbReference>
<dbReference type="GO" id="GO:0005634">
    <property type="term" value="C:nucleus"/>
    <property type="evidence" value="ECO:0007669"/>
    <property type="project" value="UniProtKB-SubCell"/>
</dbReference>
<gene>
    <name evidence="4" type="primary">LOC114347052</name>
</gene>
<dbReference type="InterPro" id="IPR029063">
    <property type="entry name" value="SAM-dependent_MTases_sf"/>
</dbReference>
<reference evidence="4" key="1">
    <citation type="submission" date="2025-08" db="UniProtKB">
        <authorList>
            <consortium name="RefSeq"/>
        </authorList>
    </citation>
    <scope>IDENTIFICATION</scope>
</reference>
<dbReference type="InterPro" id="IPR002877">
    <property type="entry name" value="RNA_MeTrfase_FtsJ_dom"/>
</dbReference>
<dbReference type="Pfam" id="PF01728">
    <property type="entry name" value="FtsJ"/>
    <property type="match status" value="1"/>
</dbReference>
<feature type="domain" description="RrmJ-type SAM-dependent 2'-O-MTase" evidence="3">
    <location>
        <begin position="187"/>
        <end position="399"/>
    </location>
</feature>
<dbReference type="GO" id="GO:0032259">
    <property type="term" value="P:methylation"/>
    <property type="evidence" value="ECO:0007669"/>
    <property type="project" value="UniProtKB-KW"/>
</dbReference>
<dbReference type="GO" id="GO:0003676">
    <property type="term" value="F:nucleic acid binding"/>
    <property type="evidence" value="ECO:0007669"/>
    <property type="project" value="UniProtKB-UniRule"/>
</dbReference>
<dbReference type="GO" id="GO:0016556">
    <property type="term" value="P:mRNA modification"/>
    <property type="evidence" value="ECO:0007669"/>
    <property type="project" value="UniProtKB-UniRule"/>
</dbReference>
<keyword evidence="1" id="KW-0489">Methyltransferase</keyword>
<keyword evidence="1" id="KW-0507">mRNA processing</keyword>
<comment type="catalytic activity">
    <reaction evidence="1">
        <text>a 5'-end (N(7)-methyl 5'-triphosphoguanosine)-ribonucleoside in mRNA + S-adenosyl-L-methionine = a 5'-end (N(7)-methyl 5'-triphosphoguanosine)-(2'-O-methyl-ribonucleoside) in mRNA + S-adenosyl-L-homocysteine + H(+)</text>
        <dbReference type="Rhea" id="RHEA:67020"/>
        <dbReference type="Rhea" id="RHEA-COMP:17167"/>
        <dbReference type="Rhea" id="RHEA-COMP:17168"/>
        <dbReference type="ChEBI" id="CHEBI:15378"/>
        <dbReference type="ChEBI" id="CHEBI:57856"/>
        <dbReference type="ChEBI" id="CHEBI:59789"/>
        <dbReference type="ChEBI" id="CHEBI:156461"/>
        <dbReference type="ChEBI" id="CHEBI:167609"/>
        <dbReference type="EC" id="2.1.1.57"/>
    </reaction>
</comment>
<dbReference type="InterPro" id="IPR050851">
    <property type="entry name" value="mRNA_Cap_2O-Ribose_MeTrfase"/>
</dbReference>
<sequence length="751" mass="86585">MISETVNESDTNISMQYQNLSIYDNGPPFEVFQNEETTKSPNIDEKALRMMQKMGYKEGSGLGKSEQGITKIIDINYQHGKRGLGLKLKRIEDTLKTWNFSIEEVNIKENLIWLKNEAASDYTEEELLTWIKEGEHVTDIKTQTEFCDEEILNNVVNAKDIFEEMDIIELCQARAKSNPFETIRSAFFMNRAALKMANIDAVTNYMFTDVDKNENFQNHEGPYYFADVCAGPGGFSEYILWRKQWNFKGFGLTLKDENDFKLGDSTCACPASFQALYGNDDDGNVCSPENILDFKEKVMHETDMQGVHFMMSDGGFSVEGNENFQEILSKSIYICQCLVGLEIVRSHGHFVTKLFDVFTPFSVGILFLMFKCFENVAILKPNSSRPANSERYFICSNLNRDHFYERVKKYFWSIVRRLWEIKDNNNIDVLEIVPLHILKGDKSFYNYIVNSNITLAVRQTTGLQKIAAFCQNPTLVECRQEECRRKCLEFWNLPDKSKTALPQLSALQLVNLVLDKPEILLVQPRKVDHIEAFNELISDVEDWYYFPLYSSQKTNNCNFYAGVSGKVYRLQKGKWIKINNIQLCRGTLLYGEFVKEKCLTRTEGSKETESTKYSLHVIDALYLGEKSLVDLSFLKRQDLIKLYCKSLNKEGLPLSVRIRQKISNRFSNITSDCLISSSKTNGTYCNLPLLGYKSISESFKTNSLLLLKVNSNQSFHWTYVLRVQIFIKDNEEINEDSLLLEHILSEAKEKS</sequence>